<dbReference type="SUPFAM" id="SSF54928">
    <property type="entry name" value="RNA-binding domain, RBD"/>
    <property type="match status" value="1"/>
</dbReference>
<reference evidence="2" key="2">
    <citation type="submission" date="2025-09" db="UniProtKB">
        <authorList>
            <consortium name="Ensembl"/>
        </authorList>
    </citation>
    <scope>IDENTIFICATION</scope>
</reference>
<accession>A0A3B4YJ04</accession>
<proteinExistence type="predicted"/>
<keyword evidence="3" id="KW-1185">Reference proteome</keyword>
<evidence type="ECO:0000313" key="2">
    <source>
        <dbReference type="Ensembl" id="ENSSLDP00000028226.1"/>
    </source>
</evidence>
<feature type="compositionally biased region" description="Basic and acidic residues" evidence="1">
    <location>
        <begin position="18"/>
        <end position="39"/>
    </location>
</feature>
<dbReference type="GeneTree" id="ENSGT00940000157397"/>
<dbReference type="AlphaFoldDB" id="A0A3B4YJ04"/>
<dbReference type="InterPro" id="IPR012677">
    <property type="entry name" value="Nucleotide-bd_a/b_plait_sf"/>
</dbReference>
<dbReference type="InterPro" id="IPR035979">
    <property type="entry name" value="RBD_domain_sf"/>
</dbReference>
<protein>
    <recommendedName>
        <fullName evidence="4">Myelin expression factor 2</fullName>
    </recommendedName>
</protein>
<dbReference type="Ensembl" id="ENSSLDT00000029068.1">
    <property type="protein sequence ID" value="ENSSLDP00000028226.1"/>
    <property type="gene ID" value="ENSSLDG00000021852.1"/>
</dbReference>
<evidence type="ECO:0000256" key="1">
    <source>
        <dbReference type="SAM" id="MobiDB-lite"/>
    </source>
</evidence>
<dbReference type="GO" id="GO:0003676">
    <property type="term" value="F:nucleic acid binding"/>
    <property type="evidence" value="ECO:0007669"/>
    <property type="project" value="InterPro"/>
</dbReference>
<organism evidence="2 3">
    <name type="scientific">Seriola lalandi dorsalis</name>
    <dbReference type="NCBI Taxonomy" id="1841481"/>
    <lineage>
        <taxon>Eukaryota</taxon>
        <taxon>Metazoa</taxon>
        <taxon>Chordata</taxon>
        <taxon>Craniata</taxon>
        <taxon>Vertebrata</taxon>
        <taxon>Euteleostomi</taxon>
        <taxon>Actinopterygii</taxon>
        <taxon>Neopterygii</taxon>
        <taxon>Teleostei</taxon>
        <taxon>Neoteleostei</taxon>
        <taxon>Acanthomorphata</taxon>
        <taxon>Carangaria</taxon>
        <taxon>Carangiformes</taxon>
        <taxon>Carangidae</taxon>
        <taxon>Seriola</taxon>
    </lineage>
</organism>
<dbReference type="Proteomes" id="UP000261360">
    <property type="component" value="Unplaced"/>
</dbReference>
<reference evidence="2" key="1">
    <citation type="submission" date="2025-08" db="UniProtKB">
        <authorList>
            <consortium name="Ensembl"/>
        </authorList>
    </citation>
    <scope>IDENTIFICATION</scope>
</reference>
<evidence type="ECO:0008006" key="4">
    <source>
        <dbReference type="Google" id="ProtNLM"/>
    </source>
</evidence>
<dbReference type="Gene3D" id="3.30.70.330">
    <property type="match status" value="1"/>
</dbReference>
<feature type="compositionally biased region" description="Basic and acidic residues" evidence="1">
    <location>
        <begin position="49"/>
        <end position="59"/>
    </location>
</feature>
<sequence length="98" mass="11362">LAPSEEETGIYIGFTGVNEKDGEETKPPKEKQDAKEKSSGSRRGNRYHPYKDKHGGEKKGAHRNRVFISNIPYDMKWQAIKDLMREKVHFCFCCCHFN</sequence>
<name>A0A3B4YJ04_SERLL</name>
<dbReference type="STRING" id="1841481.ENSSLDP00000028226"/>
<evidence type="ECO:0000313" key="3">
    <source>
        <dbReference type="Proteomes" id="UP000261360"/>
    </source>
</evidence>
<feature type="region of interest" description="Disordered" evidence="1">
    <location>
        <begin position="1"/>
        <end position="63"/>
    </location>
</feature>